<dbReference type="GO" id="GO:0071973">
    <property type="term" value="P:bacterial-type flagellum-dependent cell motility"/>
    <property type="evidence" value="ECO:0007669"/>
    <property type="project" value="InterPro"/>
</dbReference>
<dbReference type="Gene3D" id="3.30.300.30">
    <property type="match status" value="1"/>
</dbReference>
<protein>
    <recommendedName>
        <fullName evidence="9">Flagellar M-ring protein</fullName>
    </recommendedName>
</protein>
<feature type="transmembrane region" description="Helical" evidence="11">
    <location>
        <begin position="20"/>
        <end position="39"/>
    </location>
</feature>
<dbReference type="GO" id="GO:0009431">
    <property type="term" value="C:bacterial-type flagellum basal body, MS ring"/>
    <property type="evidence" value="ECO:0007669"/>
    <property type="project" value="InterPro"/>
</dbReference>
<evidence type="ECO:0000313" key="14">
    <source>
        <dbReference type="EMBL" id="WZU68068.2"/>
    </source>
</evidence>
<feature type="domain" description="Flagellar M-ring C-terminal" evidence="13">
    <location>
        <begin position="240"/>
        <end position="402"/>
    </location>
</feature>
<dbReference type="Pfam" id="PF01514">
    <property type="entry name" value="YscJ_FliF"/>
    <property type="match status" value="1"/>
</dbReference>
<dbReference type="RefSeq" id="WP_373634927.1">
    <property type="nucleotide sequence ID" value="NZ_CP151767.2"/>
</dbReference>
<feature type="region of interest" description="Disordered" evidence="10">
    <location>
        <begin position="276"/>
        <end position="322"/>
    </location>
</feature>
<name>A0AAN0MBI4_9RHOB</name>
<dbReference type="NCBIfam" id="TIGR00206">
    <property type="entry name" value="fliF"/>
    <property type="match status" value="1"/>
</dbReference>
<dbReference type="GO" id="GO:0005886">
    <property type="term" value="C:plasma membrane"/>
    <property type="evidence" value="ECO:0007669"/>
    <property type="project" value="UniProtKB-SubCell"/>
</dbReference>
<dbReference type="InterPro" id="IPR006182">
    <property type="entry name" value="FliF_N_dom"/>
</dbReference>
<evidence type="ECO:0000313" key="15">
    <source>
        <dbReference type="Proteomes" id="UP001470809"/>
    </source>
</evidence>
<evidence type="ECO:0000256" key="2">
    <source>
        <dbReference type="ARBA" id="ARBA00004651"/>
    </source>
</evidence>
<dbReference type="PANTHER" id="PTHR30046">
    <property type="entry name" value="FLAGELLAR M-RING PROTEIN"/>
    <property type="match status" value="1"/>
</dbReference>
<reference evidence="14" key="1">
    <citation type="submission" date="2024-08" db="EMBL/GenBank/DDBJ databases">
        <title>Phylogenomic analyses of a clade within the roseobacter group suggest taxonomic reassignments of species of the genera Aestuariivita, Citreicella, Loktanella, Nautella, Pelagibaca, Ruegeria, Thalassobius, Thiobacimonas and Tropicibacter, and the proposal o.</title>
        <authorList>
            <person name="Jeon C.O."/>
        </authorList>
    </citation>
    <scope>NUCLEOTIDE SEQUENCE</scope>
    <source>
        <strain evidence="14">SS1-5</strain>
    </source>
</reference>
<evidence type="ECO:0000256" key="10">
    <source>
        <dbReference type="SAM" id="MobiDB-lite"/>
    </source>
</evidence>
<dbReference type="KEGG" id="yrh:AABB31_03760"/>
<evidence type="ECO:0000256" key="3">
    <source>
        <dbReference type="ARBA" id="ARBA00007971"/>
    </source>
</evidence>
<keyword evidence="4" id="KW-1003">Cell membrane</keyword>
<dbReference type="InterPro" id="IPR000067">
    <property type="entry name" value="FlgMring_FliF"/>
</dbReference>
<dbReference type="PANTHER" id="PTHR30046:SF0">
    <property type="entry name" value="FLAGELLAR M-RING PROTEIN"/>
    <property type="match status" value="1"/>
</dbReference>
<comment type="subcellular location">
    <subcellularLocation>
        <location evidence="1 9">Bacterial flagellum basal body</location>
    </subcellularLocation>
    <subcellularLocation>
        <location evidence="2">Cell membrane</location>
        <topology evidence="2">Multi-pass membrane protein</topology>
    </subcellularLocation>
</comment>
<evidence type="ECO:0000256" key="8">
    <source>
        <dbReference type="ARBA" id="ARBA00023143"/>
    </source>
</evidence>
<evidence type="ECO:0000256" key="7">
    <source>
        <dbReference type="ARBA" id="ARBA00023136"/>
    </source>
</evidence>
<feature type="domain" description="Flagellar M-ring N-terminal" evidence="12">
    <location>
        <begin position="44"/>
        <end position="214"/>
    </location>
</feature>
<evidence type="ECO:0000259" key="13">
    <source>
        <dbReference type="Pfam" id="PF08345"/>
    </source>
</evidence>
<feature type="transmembrane region" description="Helical" evidence="11">
    <location>
        <begin position="426"/>
        <end position="448"/>
    </location>
</feature>
<dbReference type="AlphaFoldDB" id="A0AAN0MBI4"/>
<keyword evidence="14" id="KW-0969">Cilium</keyword>
<feature type="compositionally biased region" description="Polar residues" evidence="10">
    <location>
        <begin position="279"/>
        <end position="300"/>
    </location>
</feature>
<evidence type="ECO:0000256" key="6">
    <source>
        <dbReference type="ARBA" id="ARBA00022989"/>
    </source>
</evidence>
<keyword evidence="14" id="KW-0966">Cell projection</keyword>
<evidence type="ECO:0000256" key="1">
    <source>
        <dbReference type="ARBA" id="ARBA00004117"/>
    </source>
</evidence>
<sequence>MVENQLQSLNSVWSSLDGRRRLMVVIATLAMFAAVLFLARGAGDKDMSLLFGGLEAGAAGDVITALDQSGVPYEVRGAAIYVPTADRDSVRMSLAGNGLPANGNQGYEILDELSGFSTTSQMFDAAYWRAREGELARTIVASPHIRSARVHISVPANRPFQRDHVATAAVTVSSGAGSLSAQQVKALQYLVGSAVPGLAPEAVAIIDGDGGLLSESGDSIAATNGDERARELKQRAERLLAARVGPGNALVEVSIDTVTETESIIERRVDPDSRVAISTDVTETAGTSSDSRNGNVTVASNLPDGDAGGENGRSTNENSESRALTNYEVSQTERQLVRAAGAVKRLTVAVLVNEASVVGPDGNATTTARSEEELDALRDLVASAVGIDAARGDIITLKSMSFEPASVLGTEALASSARVPLDIMRLIQIGVLALVSLILGLFVVRPILTQMSSQQLIESSGDLSEADDVVPPMTMAISDDTMGDFMGGDVGMIASPDEDPVSRLRNMIADREEETIQILQDWIEDPAAKERA</sequence>
<keyword evidence="6 11" id="KW-1133">Transmembrane helix</keyword>
<evidence type="ECO:0000256" key="5">
    <source>
        <dbReference type="ARBA" id="ARBA00022692"/>
    </source>
</evidence>
<gene>
    <name evidence="14" type="primary">fliF</name>
    <name evidence="14" type="ORF">AABB31_03760</name>
</gene>
<evidence type="ECO:0000256" key="11">
    <source>
        <dbReference type="SAM" id="Phobius"/>
    </source>
</evidence>
<evidence type="ECO:0000256" key="4">
    <source>
        <dbReference type="ARBA" id="ARBA00022475"/>
    </source>
</evidence>
<proteinExistence type="inferred from homology"/>
<evidence type="ECO:0000256" key="9">
    <source>
        <dbReference type="PIRNR" id="PIRNR004862"/>
    </source>
</evidence>
<dbReference type="Pfam" id="PF08345">
    <property type="entry name" value="YscJ_FliF_C"/>
    <property type="match status" value="1"/>
</dbReference>
<accession>A0AAN0MBI4</accession>
<dbReference type="GO" id="GO:0003774">
    <property type="term" value="F:cytoskeletal motor activity"/>
    <property type="evidence" value="ECO:0007669"/>
    <property type="project" value="InterPro"/>
</dbReference>
<dbReference type="InterPro" id="IPR045851">
    <property type="entry name" value="AMP-bd_C_sf"/>
</dbReference>
<keyword evidence="15" id="KW-1185">Reference proteome</keyword>
<keyword evidence="14" id="KW-0282">Flagellum</keyword>
<keyword evidence="8 9" id="KW-0975">Bacterial flagellum</keyword>
<dbReference type="InterPro" id="IPR013556">
    <property type="entry name" value="Flag_M-ring_C"/>
</dbReference>
<dbReference type="Proteomes" id="UP001470809">
    <property type="component" value="Chromosome"/>
</dbReference>
<dbReference type="EMBL" id="CP151767">
    <property type="protein sequence ID" value="WZU68068.2"/>
    <property type="molecule type" value="Genomic_DNA"/>
</dbReference>
<keyword evidence="5 11" id="KW-0812">Transmembrane</keyword>
<comment type="similarity">
    <text evidence="3 9">Belongs to the FliF family.</text>
</comment>
<comment type="function">
    <text evidence="9">The M ring may be actively involved in energy transduction.</text>
</comment>
<dbReference type="InterPro" id="IPR043427">
    <property type="entry name" value="YscJ/FliF"/>
</dbReference>
<dbReference type="PRINTS" id="PR01009">
    <property type="entry name" value="FLGMRINGFLIF"/>
</dbReference>
<evidence type="ECO:0000259" key="12">
    <source>
        <dbReference type="Pfam" id="PF01514"/>
    </source>
</evidence>
<feature type="compositionally biased region" description="Polar residues" evidence="10">
    <location>
        <begin position="312"/>
        <end position="322"/>
    </location>
</feature>
<organism evidence="14 15">
    <name type="scientific">Yoonia rhodophyticola</name>
    <dbReference type="NCBI Taxonomy" id="3137370"/>
    <lineage>
        <taxon>Bacteria</taxon>
        <taxon>Pseudomonadati</taxon>
        <taxon>Pseudomonadota</taxon>
        <taxon>Alphaproteobacteria</taxon>
        <taxon>Rhodobacterales</taxon>
        <taxon>Paracoccaceae</taxon>
        <taxon>Yoonia</taxon>
    </lineage>
</organism>
<dbReference type="PIRSF" id="PIRSF004862">
    <property type="entry name" value="FliF"/>
    <property type="match status" value="1"/>
</dbReference>
<keyword evidence="7 11" id="KW-0472">Membrane</keyword>